<evidence type="ECO:0000313" key="2">
    <source>
        <dbReference type="Proteomes" id="UP001472677"/>
    </source>
</evidence>
<keyword evidence="2" id="KW-1185">Reference proteome</keyword>
<organism evidence="1 2">
    <name type="scientific">Hibiscus sabdariffa</name>
    <name type="common">roselle</name>
    <dbReference type="NCBI Taxonomy" id="183260"/>
    <lineage>
        <taxon>Eukaryota</taxon>
        <taxon>Viridiplantae</taxon>
        <taxon>Streptophyta</taxon>
        <taxon>Embryophyta</taxon>
        <taxon>Tracheophyta</taxon>
        <taxon>Spermatophyta</taxon>
        <taxon>Magnoliopsida</taxon>
        <taxon>eudicotyledons</taxon>
        <taxon>Gunneridae</taxon>
        <taxon>Pentapetalae</taxon>
        <taxon>rosids</taxon>
        <taxon>malvids</taxon>
        <taxon>Malvales</taxon>
        <taxon>Malvaceae</taxon>
        <taxon>Malvoideae</taxon>
        <taxon>Hibiscus</taxon>
    </lineage>
</organism>
<gene>
    <name evidence="1" type="ORF">V6N12_027513</name>
</gene>
<dbReference type="Proteomes" id="UP001472677">
    <property type="component" value="Unassembled WGS sequence"/>
</dbReference>
<name>A0ABR2F357_9ROSI</name>
<reference evidence="1 2" key="1">
    <citation type="journal article" date="2024" name="G3 (Bethesda)">
        <title>Genome assembly of Hibiscus sabdariffa L. provides insights into metabolisms of medicinal natural products.</title>
        <authorList>
            <person name="Kim T."/>
        </authorList>
    </citation>
    <scope>NUCLEOTIDE SEQUENCE [LARGE SCALE GENOMIC DNA]</scope>
    <source>
        <strain evidence="1">TK-2024</strain>
        <tissue evidence="1">Old leaves</tissue>
    </source>
</reference>
<proteinExistence type="predicted"/>
<protein>
    <submittedName>
        <fullName evidence="1">Uncharacterized protein</fullName>
    </submittedName>
</protein>
<evidence type="ECO:0000313" key="1">
    <source>
        <dbReference type="EMBL" id="KAK8571424.1"/>
    </source>
</evidence>
<sequence>MKEVVLKQLRLKDLETSRKDISAEKRISAEILGRGRKGIPTGITIESEYSPEQPSIKIILRKGRKYHKSLIQSPCT</sequence>
<dbReference type="EMBL" id="JBBPBM010000008">
    <property type="protein sequence ID" value="KAK8571424.1"/>
    <property type="molecule type" value="Genomic_DNA"/>
</dbReference>
<accession>A0ABR2F357</accession>
<comment type="caution">
    <text evidence="1">The sequence shown here is derived from an EMBL/GenBank/DDBJ whole genome shotgun (WGS) entry which is preliminary data.</text>
</comment>